<name>A0A2P2CE02_9ZZZZ</name>
<proteinExistence type="predicted"/>
<accession>A0A2P2CE02</accession>
<sequence length="221" mass="24563">MLRRLAALVLATVSGAGVLTAVGTTASSAQTDTPFETYSWNLGEASWTMRGYVAGRPGNAHSGYLGFDTSDDPPYYALADWSCPRGVTPPTTYNHLNPEQNEPTACTIRRYVLGYSDVGPFSPVFSGPLESTISDDYSFQRVFPTVGPEYVDRIDVRFRRVGPVTRTWTDESTAEYEAYFLVRTAPMVLRGTLGGFNLNDPRVKVTVSTYFREDQYYRQVS</sequence>
<organism evidence="1">
    <name type="scientific">metagenome</name>
    <dbReference type="NCBI Taxonomy" id="256318"/>
    <lineage>
        <taxon>unclassified sequences</taxon>
        <taxon>metagenomes</taxon>
    </lineage>
</organism>
<reference evidence="1" key="1">
    <citation type="submission" date="2015-08" db="EMBL/GenBank/DDBJ databases">
        <authorList>
            <person name="Babu N.S."/>
            <person name="Beckwith C.J."/>
            <person name="Beseler K.G."/>
            <person name="Brison A."/>
            <person name="Carone J.V."/>
            <person name="Caskin T.P."/>
            <person name="Diamond M."/>
            <person name="Durham M.E."/>
            <person name="Foxe J.M."/>
            <person name="Go M."/>
            <person name="Henderson B.A."/>
            <person name="Jones I.B."/>
            <person name="McGettigan J.A."/>
            <person name="Micheletti S.J."/>
            <person name="Nasrallah M.E."/>
            <person name="Ortiz D."/>
            <person name="Piller C.R."/>
            <person name="Privatt S.R."/>
            <person name="Schneider S.L."/>
            <person name="Sharp S."/>
            <person name="Smith T.C."/>
            <person name="Stanton J.D."/>
            <person name="Ullery H.E."/>
            <person name="Wilson R.J."/>
            <person name="Serrano M.G."/>
            <person name="Buck G."/>
            <person name="Lee V."/>
            <person name="Wang Y."/>
            <person name="Carvalho R."/>
            <person name="Voegtly L."/>
            <person name="Shi R."/>
            <person name="Duckworth R."/>
            <person name="Johnson A."/>
            <person name="Loviza R."/>
            <person name="Walstead R."/>
            <person name="Shah Z."/>
            <person name="Kiflezghi M."/>
            <person name="Wade K."/>
            <person name="Ball S.L."/>
            <person name="Bradley K.W."/>
            <person name="Asai D.J."/>
            <person name="Bowman C.A."/>
            <person name="Russell D.A."/>
            <person name="Pope W.H."/>
            <person name="Jacobs-Sera D."/>
            <person name="Hendrix R.W."/>
            <person name="Hatfull G.F."/>
        </authorList>
    </citation>
    <scope>NUCLEOTIDE SEQUENCE</scope>
</reference>
<gene>
    <name evidence="1" type="ORF">NOCA270145</name>
</gene>
<dbReference type="EMBL" id="CZKA01000067">
    <property type="protein sequence ID" value="CUR60228.1"/>
    <property type="molecule type" value="Genomic_DNA"/>
</dbReference>
<dbReference type="AlphaFoldDB" id="A0A2P2CE02"/>
<protein>
    <submittedName>
        <fullName evidence="1">Uncharacterized protein</fullName>
    </submittedName>
</protein>
<evidence type="ECO:0000313" key="1">
    <source>
        <dbReference type="EMBL" id="CUR60228.1"/>
    </source>
</evidence>